<dbReference type="EMBL" id="JACHEO010000001">
    <property type="protein sequence ID" value="MBB5346718.1"/>
    <property type="molecule type" value="Genomic_DNA"/>
</dbReference>
<organism evidence="12 13">
    <name type="scientific">Desulfoprunum benzoelyticum</name>
    <dbReference type="NCBI Taxonomy" id="1506996"/>
    <lineage>
        <taxon>Bacteria</taxon>
        <taxon>Pseudomonadati</taxon>
        <taxon>Thermodesulfobacteriota</taxon>
        <taxon>Desulfobulbia</taxon>
        <taxon>Desulfobulbales</taxon>
        <taxon>Desulfobulbaceae</taxon>
        <taxon>Desulfoprunum</taxon>
    </lineage>
</organism>
<evidence type="ECO:0000313" key="13">
    <source>
        <dbReference type="Proteomes" id="UP000539642"/>
    </source>
</evidence>
<dbReference type="SUPFAM" id="SSF52540">
    <property type="entry name" value="P-loop containing nucleoside triphosphate hydrolases"/>
    <property type="match status" value="1"/>
</dbReference>
<reference evidence="12 13" key="1">
    <citation type="submission" date="2020-08" db="EMBL/GenBank/DDBJ databases">
        <title>Genomic Encyclopedia of Type Strains, Phase IV (KMG-IV): sequencing the most valuable type-strain genomes for metagenomic binning, comparative biology and taxonomic classification.</title>
        <authorList>
            <person name="Goeker M."/>
        </authorList>
    </citation>
    <scope>NUCLEOTIDE SEQUENCE [LARGE SCALE GENOMIC DNA]</scope>
    <source>
        <strain evidence="12 13">DSM 28570</strain>
    </source>
</reference>
<evidence type="ECO:0000256" key="3">
    <source>
        <dbReference type="ARBA" id="ARBA00020019"/>
    </source>
</evidence>
<dbReference type="FunFam" id="3.40.50.300:FF:000056">
    <property type="entry name" value="Cell division ATP-binding protein FtsE"/>
    <property type="match status" value="1"/>
</dbReference>
<dbReference type="NCBIfam" id="TIGR02673">
    <property type="entry name" value="FtsE"/>
    <property type="match status" value="1"/>
</dbReference>
<evidence type="ECO:0000256" key="1">
    <source>
        <dbReference type="ARBA" id="ARBA00002579"/>
    </source>
</evidence>
<keyword evidence="9 10" id="KW-0131">Cell cycle</keyword>
<keyword evidence="4 10" id="KW-1003">Cell membrane</keyword>
<dbReference type="Proteomes" id="UP000539642">
    <property type="component" value="Unassembled WGS sequence"/>
</dbReference>
<dbReference type="Pfam" id="PF00005">
    <property type="entry name" value="ABC_tran"/>
    <property type="match status" value="1"/>
</dbReference>
<keyword evidence="5 10" id="KW-0132">Cell division</keyword>
<sequence>MIEMIKVSKIYPPDVTALSDVSVTIGRGEMFFVIGMSGAGKTTLLKLLCSMETPTNGLIEVAGKPIHKMKGSALARLRQKIGVAYQDFKLLDDRTTAENIAISMEVSYKKPDIIRKRVIDLLEQLNLSDKHDTITGELSRGEQQRVALARAVANSPTLILVDEPTGNLDAITTERVMKLLNKCNTSGATVIIATHDGSIYRNTPHRVMELSRGRMHAMHGGESV</sequence>
<evidence type="ECO:0000256" key="5">
    <source>
        <dbReference type="ARBA" id="ARBA00022618"/>
    </source>
</evidence>
<evidence type="ECO:0000313" key="12">
    <source>
        <dbReference type="EMBL" id="MBB5346718.1"/>
    </source>
</evidence>
<evidence type="ECO:0000259" key="11">
    <source>
        <dbReference type="PROSITE" id="PS50893"/>
    </source>
</evidence>
<evidence type="ECO:0000256" key="6">
    <source>
        <dbReference type="ARBA" id="ARBA00022741"/>
    </source>
</evidence>
<dbReference type="Gene3D" id="3.40.50.300">
    <property type="entry name" value="P-loop containing nucleotide triphosphate hydrolases"/>
    <property type="match status" value="1"/>
</dbReference>
<dbReference type="GO" id="GO:0005886">
    <property type="term" value="C:plasma membrane"/>
    <property type="evidence" value="ECO:0007669"/>
    <property type="project" value="UniProtKB-SubCell"/>
</dbReference>
<dbReference type="InterPro" id="IPR027417">
    <property type="entry name" value="P-loop_NTPase"/>
</dbReference>
<evidence type="ECO:0000256" key="8">
    <source>
        <dbReference type="ARBA" id="ARBA00023136"/>
    </source>
</evidence>
<evidence type="ECO:0000256" key="2">
    <source>
        <dbReference type="ARBA" id="ARBA00005417"/>
    </source>
</evidence>
<keyword evidence="8 10" id="KW-0472">Membrane</keyword>
<comment type="subunit">
    <text evidence="10">Homodimer. Forms a membrane-associated complex with FtsX.</text>
</comment>
<dbReference type="PROSITE" id="PS50893">
    <property type="entry name" value="ABC_TRANSPORTER_2"/>
    <property type="match status" value="1"/>
</dbReference>
<accession>A0A840UVH1</accession>
<dbReference type="InterPro" id="IPR005286">
    <property type="entry name" value="Cell_div_FtsE"/>
</dbReference>
<protein>
    <recommendedName>
        <fullName evidence="3 10">Cell division ATP-binding protein FtsE</fullName>
    </recommendedName>
</protein>
<comment type="caution">
    <text evidence="12">The sequence shown here is derived from an EMBL/GenBank/DDBJ whole genome shotgun (WGS) entry which is preliminary data.</text>
</comment>
<keyword evidence="7 10" id="KW-0067">ATP-binding</keyword>
<dbReference type="GO" id="GO:0051301">
    <property type="term" value="P:cell division"/>
    <property type="evidence" value="ECO:0007669"/>
    <property type="project" value="UniProtKB-UniRule"/>
</dbReference>
<evidence type="ECO:0000256" key="9">
    <source>
        <dbReference type="ARBA" id="ARBA00023306"/>
    </source>
</evidence>
<dbReference type="AlphaFoldDB" id="A0A840UVH1"/>
<keyword evidence="13" id="KW-1185">Reference proteome</keyword>
<dbReference type="GO" id="GO:0005524">
    <property type="term" value="F:ATP binding"/>
    <property type="evidence" value="ECO:0007669"/>
    <property type="project" value="UniProtKB-UniRule"/>
</dbReference>
<dbReference type="SMART" id="SM00382">
    <property type="entry name" value="AAA"/>
    <property type="match status" value="1"/>
</dbReference>
<dbReference type="RefSeq" id="WP_183347811.1">
    <property type="nucleotide sequence ID" value="NZ_JACHEO010000001.1"/>
</dbReference>
<evidence type="ECO:0000256" key="4">
    <source>
        <dbReference type="ARBA" id="ARBA00022475"/>
    </source>
</evidence>
<comment type="subcellular location">
    <subcellularLocation>
        <location evidence="10">Cell membrane</location>
        <topology evidence="10">Peripheral membrane protein</topology>
        <orientation evidence="10">Cytoplasmic side</orientation>
    </subcellularLocation>
</comment>
<evidence type="ECO:0000256" key="7">
    <source>
        <dbReference type="ARBA" id="ARBA00022840"/>
    </source>
</evidence>
<dbReference type="GO" id="GO:0016887">
    <property type="term" value="F:ATP hydrolysis activity"/>
    <property type="evidence" value="ECO:0007669"/>
    <property type="project" value="InterPro"/>
</dbReference>
<evidence type="ECO:0000256" key="10">
    <source>
        <dbReference type="RuleBase" id="RU365094"/>
    </source>
</evidence>
<dbReference type="GO" id="GO:0022857">
    <property type="term" value="F:transmembrane transporter activity"/>
    <property type="evidence" value="ECO:0007669"/>
    <property type="project" value="TreeGrafter"/>
</dbReference>
<comment type="similarity">
    <text evidence="2 10">Belongs to the ABC transporter superfamily.</text>
</comment>
<keyword evidence="6 10" id="KW-0547">Nucleotide-binding</keyword>
<comment type="function">
    <text evidence="1">Part of the ABC transporter FtsEX involved in cellular division. Important for assembly or stability of the septal ring.</text>
</comment>
<name>A0A840UVH1_9BACT</name>
<dbReference type="PANTHER" id="PTHR24220">
    <property type="entry name" value="IMPORT ATP-BINDING PROTEIN"/>
    <property type="match status" value="1"/>
</dbReference>
<dbReference type="PANTHER" id="PTHR24220:SF470">
    <property type="entry name" value="CELL DIVISION ATP-BINDING PROTEIN FTSE"/>
    <property type="match status" value="1"/>
</dbReference>
<dbReference type="InterPro" id="IPR015854">
    <property type="entry name" value="ABC_transpr_LolD-like"/>
</dbReference>
<gene>
    <name evidence="10" type="primary">ftsE</name>
    <name evidence="12" type="ORF">HNQ81_000425</name>
</gene>
<dbReference type="InterPro" id="IPR003593">
    <property type="entry name" value="AAA+_ATPase"/>
</dbReference>
<dbReference type="InterPro" id="IPR003439">
    <property type="entry name" value="ABC_transporter-like_ATP-bd"/>
</dbReference>
<proteinExistence type="inferred from homology"/>
<feature type="domain" description="ABC transporter" evidence="11">
    <location>
        <begin position="2"/>
        <end position="224"/>
    </location>
</feature>